<proteinExistence type="predicted"/>
<dbReference type="RefSeq" id="WP_200341889.1">
    <property type="nucleotide sequence ID" value="NZ_NRRL01000052.1"/>
</dbReference>
<reference evidence="2 3" key="1">
    <citation type="journal article" date="2020" name="Microorganisms">
        <title>Osmotic Adaptation and Compatible Solute Biosynthesis of Phototrophic Bacteria as Revealed from Genome Analyses.</title>
        <authorList>
            <person name="Imhoff J.F."/>
            <person name="Rahn T."/>
            <person name="Kunzel S."/>
            <person name="Keller A."/>
            <person name="Neulinger S.C."/>
        </authorList>
    </citation>
    <scope>NUCLEOTIDE SEQUENCE [LARGE SCALE GENOMIC DNA]</scope>
    <source>
        <strain evidence="2 3">DSM 9895</strain>
    </source>
</reference>
<comment type="caution">
    <text evidence="2">The sequence shown here is derived from an EMBL/GenBank/DDBJ whole genome shotgun (WGS) entry which is preliminary data.</text>
</comment>
<gene>
    <name evidence="2" type="ORF">CKO28_16055</name>
</gene>
<keyword evidence="3" id="KW-1185">Reference proteome</keyword>
<dbReference type="Proteomes" id="UP001296873">
    <property type="component" value="Unassembled WGS sequence"/>
</dbReference>
<protein>
    <submittedName>
        <fullName evidence="2">Uncharacterized protein</fullName>
    </submittedName>
</protein>
<dbReference type="EMBL" id="NRRL01000052">
    <property type="protein sequence ID" value="MBK1669553.1"/>
    <property type="molecule type" value="Genomic_DNA"/>
</dbReference>
<feature type="region of interest" description="Disordered" evidence="1">
    <location>
        <begin position="44"/>
        <end position="69"/>
    </location>
</feature>
<evidence type="ECO:0000256" key="1">
    <source>
        <dbReference type="SAM" id="MobiDB-lite"/>
    </source>
</evidence>
<accession>A0ABS1DH03</accession>
<sequence>MRLAALFFPAGTIRQALRLLAGSVVDDGKDGPFEDQGRTFTLKFARGQQPGPSRPAPEPRRPGPHGTWI</sequence>
<name>A0ABS1DH03_9PROT</name>
<organism evidence="2 3">
    <name type="scientific">Rhodovibrio sodomensis</name>
    <dbReference type="NCBI Taxonomy" id="1088"/>
    <lineage>
        <taxon>Bacteria</taxon>
        <taxon>Pseudomonadati</taxon>
        <taxon>Pseudomonadota</taxon>
        <taxon>Alphaproteobacteria</taxon>
        <taxon>Rhodospirillales</taxon>
        <taxon>Rhodovibrionaceae</taxon>
        <taxon>Rhodovibrio</taxon>
    </lineage>
</organism>
<evidence type="ECO:0000313" key="2">
    <source>
        <dbReference type="EMBL" id="MBK1669553.1"/>
    </source>
</evidence>
<evidence type="ECO:0000313" key="3">
    <source>
        <dbReference type="Proteomes" id="UP001296873"/>
    </source>
</evidence>